<dbReference type="AlphaFoldDB" id="X1QXT4"/>
<name>X1QXT4_9ZZZZ</name>
<feature type="non-terminal residue" evidence="1">
    <location>
        <position position="1"/>
    </location>
</feature>
<sequence length="62" mass="7337">INYDLILAKAKKRAPELKEEDLRSFLPDKKKSTAEILGEWYRLWHFVITFCLSLTQPIIFTP</sequence>
<proteinExistence type="predicted"/>
<protein>
    <submittedName>
        <fullName evidence="1">Uncharacterized protein</fullName>
    </submittedName>
</protein>
<gene>
    <name evidence="1" type="ORF">S12H4_25217</name>
</gene>
<accession>X1QXT4</accession>
<comment type="caution">
    <text evidence="1">The sequence shown here is derived from an EMBL/GenBank/DDBJ whole genome shotgun (WGS) entry which is preliminary data.</text>
</comment>
<dbReference type="EMBL" id="BARW01014026">
    <property type="protein sequence ID" value="GAI73078.1"/>
    <property type="molecule type" value="Genomic_DNA"/>
</dbReference>
<evidence type="ECO:0000313" key="1">
    <source>
        <dbReference type="EMBL" id="GAI73078.1"/>
    </source>
</evidence>
<reference evidence="1" key="1">
    <citation type="journal article" date="2014" name="Front. Microbiol.">
        <title>High frequency of phylogenetically diverse reductive dehalogenase-homologous genes in deep subseafloor sedimentary metagenomes.</title>
        <authorList>
            <person name="Kawai M."/>
            <person name="Futagami T."/>
            <person name="Toyoda A."/>
            <person name="Takaki Y."/>
            <person name="Nishi S."/>
            <person name="Hori S."/>
            <person name="Arai W."/>
            <person name="Tsubouchi T."/>
            <person name="Morono Y."/>
            <person name="Uchiyama I."/>
            <person name="Ito T."/>
            <person name="Fujiyama A."/>
            <person name="Inagaki F."/>
            <person name="Takami H."/>
        </authorList>
    </citation>
    <scope>NUCLEOTIDE SEQUENCE</scope>
    <source>
        <strain evidence="1">Expedition CK06-06</strain>
    </source>
</reference>
<organism evidence="1">
    <name type="scientific">marine sediment metagenome</name>
    <dbReference type="NCBI Taxonomy" id="412755"/>
    <lineage>
        <taxon>unclassified sequences</taxon>
        <taxon>metagenomes</taxon>
        <taxon>ecological metagenomes</taxon>
    </lineage>
</organism>